<dbReference type="EMBL" id="CP050898">
    <property type="protein sequence ID" value="QIX22634.1"/>
    <property type="molecule type" value="Genomic_DNA"/>
</dbReference>
<proteinExistence type="predicted"/>
<name>A0A6H0ZRJ3_9HYPH</name>
<dbReference type="RefSeq" id="WP_136882539.1">
    <property type="nucleotide sequence ID" value="NZ_CP050898.1"/>
</dbReference>
<sequence>MAEKNADLHTLAPRLSYVEDQAQWLMDNRNSGGEGGEDPSPKLKKLWFGLLDGIYTTGYDQPWNADSIYEAEGISFHTGLYGFDIRAAQNCLDGAGFYGHVFYPTDVRWTQTVTSGSRPLVEDVFTAGSTDFVAALRAKHTSICKAIWDIDTDSIGTSRETSIIGRLEKIEEDIQDLRDDLTALETYVDTQVARLDQRITDIS</sequence>
<protein>
    <submittedName>
        <fullName evidence="1">Uncharacterized protein</fullName>
    </submittedName>
</protein>
<accession>A0A6H0ZRJ3</accession>
<organism evidence="1 2">
    <name type="scientific">Agrobacterium pusense</name>
    <dbReference type="NCBI Taxonomy" id="648995"/>
    <lineage>
        <taxon>Bacteria</taxon>
        <taxon>Pseudomonadati</taxon>
        <taxon>Pseudomonadota</taxon>
        <taxon>Alphaproteobacteria</taxon>
        <taxon>Hyphomicrobiales</taxon>
        <taxon>Rhizobiaceae</taxon>
        <taxon>Rhizobium/Agrobacterium group</taxon>
        <taxon>Agrobacterium</taxon>
    </lineage>
</organism>
<dbReference type="Proteomes" id="UP000500870">
    <property type="component" value="Chromosome 1"/>
</dbReference>
<reference evidence="1 2" key="1">
    <citation type="submission" date="2020-04" db="EMBL/GenBank/DDBJ databases">
        <title>FDA dAtabase for Regulatory Grade micrObial Sequences (FDA-ARGOS): Supporting development and validation of Infectious Disease Dx tests.</title>
        <authorList>
            <person name="Sciortino C."/>
            <person name="Tallon L."/>
            <person name="Sadzewicz L."/>
            <person name="Vavikolanu K."/>
            <person name="Mehta A."/>
            <person name="Aluvathingal J."/>
            <person name="Nadendla S."/>
            <person name="Nandy P."/>
            <person name="Geyer C."/>
            <person name="Yan Y."/>
            <person name="Sichtig H."/>
        </authorList>
    </citation>
    <scope>NUCLEOTIDE SEQUENCE [LARGE SCALE GENOMIC DNA]</scope>
    <source>
        <strain evidence="1 2">FDAARGOS_633</strain>
    </source>
</reference>
<evidence type="ECO:0000313" key="2">
    <source>
        <dbReference type="Proteomes" id="UP000500870"/>
    </source>
</evidence>
<evidence type="ECO:0000313" key="1">
    <source>
        <dbReference type="EMBL" id="QIX22634.1"/>
    </source>
</evidence>
<dbReference type="AlphaFoldDB" id="A0A6H0ZRJ3"/>
<gene>
    <name evidence="1" type="ORF">FOB41_16540</name>
</gene>